<evidence type="ECO:0000256" key="4">
    <source>
        <dbReference type="ARBA" id="ARBA00022692"/>
    </source>
</evidence>
<evidence type="ECO:0000256" key="3">
    <source>
        <dbReference type="ARBA" id="ARBA00022448"/>
    </source>
</evidence>
<dbReference type="PANTHER" id="PTHR12504:SF0">
    <property type="entry name" value="MITOCHONDRIAL IMPORT RECEPTOR SUBUNIT TOM22 HOMOLOG"/>
    <property type="match status" value="1"/>
</dbReference>
<evidence type="ECO:0000256" key="10">
    <source>
        <dbReference type="ARBA" id="ARBA00023136"/>
    </source>
</evidence>
<evidence type="ECO:0000256" key="7">
    <source>
        <dbReference type="ARBA" id="ARBA00022989"/>
    </source>
</evidence>
<keyword evidence="5" id="KW-1000">Mitochondrion outer membrane</keyword>
<keyword evidence="8" id="KW-0811">Translocation</keyword>
<feature type="region of interest" description="Disordered" evidence="12">
    <location>
        <begin position="69"/>
        <end position="102"/>
    </location>
</feature>
<gene>
    <name evidence="13" type="ORF">KHLLAP_LOCUS7350</name>
</gene>
<accession>A0AAI8VLQ1</accession>
<comment type="caution">
    <text evidence="13">The sequence shown here is derived from an EMBL/GenBank/DDBJ whole genome shotgun (WGS) entry which is preliminary data.</text>
</comment>
<evidence type="ECO:0000256" key="8">
    <source>
        <dbReference type="ARBA" id="ARBA00023010"/>
    </source>
</evidence>
<keyword evidence="6" id="KW-0653">Protein transport</keyword>
<evidence type="ECO:0000256" key="11">
    <source>
        <dbReference type="ARBA" id="ARBA00023170"/>
    </source>
</evidence>
<reference evidence="13" key="1">
    <citation type="submission" date="2023-10" db="EMBL/GenBank/DDBJ databases">
        <authorList>
            <person name="Hackl T."/>
        </authorList>
    </citation>
    <scope>NUCLEOTIDE SEQUENCE</scope>
</reference>
<keyword evidence="9" id="KW-0496">Mitochondrion</keyword>
<feature type="compositionally biased region" description="Polar residues" evidence="12">
    <location>
        <begin position="8"/>
        <end position="24"/>
    </location>
</feature>
<dbReference type="GO" id="GO:0006886">
    <property type="term" value="P:intracellular protein transport"/>
    <property type="evidence" value="ECO:0007669"/>
    <property type="project" value="InterPro"/>
</dbReference>
<comment type="similarity">
    <text evidence="2">Belongs to the Tom22 family.</text>
</comment>
<keyword evidence="11" id="KW-0675">Receptor</keyword>
<organism evidence="13 14">
    <name type="scientific">Anthostomella pinea</name>
    <dbReference type="NCBI Taxonomy" id="933095"/>
    <lineage>
        <taxon>Eukaryota</taxon>
        <taxon>Fungi</taxon>
        <taxon>Dikarya</taxon>
        <taxon>Ascomycota</taxon>
        <taxon>Pezizomycotina</taxon>
        <taxon>Sordariomycetes</taxon>
        <taxon>Xylariomycetidae</taxon>
        <taxon>Xylariales</taxon>
        <taxon>Xylariaceae</taxon>
        <taxon>Anthostomella</taxon>
    </lineage>
</organism>
<evidence type="ECO:0000313" key="13">
    <source>
        <dbReference type="EMBL" id="CAJ2506882.1"/>
    </source>
</evidence>
<keyword evidence="14" id="KW-1185">Reference proteome</keyword>
<dbReference type="EMBL" id="CAUWAG010000010">
    <property type="protein sequence ID" value="CAJ2506882.1"/>
    <property type="molecule type" value="Genomic_DNA"/>
</dbReference>
<keyword evidence="3" id="KW-0813">Transport</keyword>
<protein>
    <submittedName>
        <fullName evidence="13">Uu.00g080680.m01.CDS01</fullName>
    </submittedName>
</protein>
<dbReference type="Proteomes" id="UP001295740">
    <property type="component" value="Unassembled WGS sequence"/>
</dbReference>
<evidence type="ECO:0000256" key="6">
    <source>
        <dbReference type="ARBA" id="ARBA00022927"/>
    </source>
</evidence>
<dbReference type="CDD" id="cd22884">
    <property type="entry name" value="TOM22"/>
    <property type="match status" value="1"/>
</dbReference>
<evidence type="ECO:0000256" key="1">
    <source>
        <dbReference type="ARBA" id="ARBA00004572"/>
    </source>
</evidence>
<keyword evidence="4" id="KW-0812">Transmembrane</keyword>
<evidence type="ECO:0000256" key="5">
    <source>
        <dbReference type="ARBA" id="ARBA00022787"/>
    </source>
</evidence>
<dbReference type="AlphaFoldDB" id="A0AAI8VLQ1"/>
<keyword evidence="7" id="KW-1133">Transmembrane helix</keyword>
<name>A0AAI8VLQ1_9PEZI</name>
<dbReference type="InterPro" id="IPR005683">
    <property type="entry name" value="Tom22"/>
</dbReference>
<evidence type="ECO:0000256" key="9">
    <source>
        <dbReference type="ARBA" id="ARBA00023128"/>
    </source>
</evidence>
<evidence type="ECO:0000256" key="2">
    <source>
        <dbReference type="ARBA" id="ARBA00009874"/>
    </source>
</evidence>
<comment type="subcellular location">
    <subcellularLocation>
        <location evidence="1">Mitochondrion outer membrane</location>
        <topology evidence="1">Single-pass membrane protein</topology>
    </subcellularLocation>
</comment>
<feature type="region of interest" description="Disordered" evidence="12">
    <location>
        <begin position="190"/>
        <end position="220"/>
    </location>
</feature>
<evidence type="ECO:0000256" key="12">
    <source>
        <dbReference type="SAM" id="MobiDB-lite"/>
    </source>
</evidence>
<keyword evidence="10" id="KW-0472">Membrane</keyword>
<evidence type="ECO:0000313" key="14">
    <source>
        <dbReference type="Proteomes" id="UP001295740"/>
    </source>
</evidence>
<feature type="region of interest" description="Disordered" evidence="12">
    <location>
        <begin position="1"/>
        <end position="24"/>
    </location>
</feature>
<dbReference type="PANTHER" id="PTHR12504">
    <property type="entry name" value="MITOCHONDRIAL IMPORT RECEPTOR SUBUNIT TOM22"/>
    <property type="match status" value="1"/>
</dbReference>
<proteinExistence type="inferred from homology"/>
<sequence length="220" mass="23935">MSPVMNFPRSSPLTGFVTSKFDPQNLQTHPSLRITTTLPAQFDAHSNHIHLPNHYKATATMVQLVEVEDEHFQEHQPGPEEDADFTDTVASSDSEISDDSDYDPIDESFTERLYALRDIVPPQTRGYIAGKFSTAGNAVKTVLSFSGKTLWVVSSSALLLGVPWALAWAEEQQVLEMEKEMKMREMGGELLTAGGAPGSQGSATAEQIGAALGREAKPSL</sequence>
<dbReference type="GO" id="GO:0005741">
    <property type="term" value="C:mitochondrial outer membrane"/>
    <property type="evidence" value="ECO:0007669"/>
    <property type="project" value="UniProtKB-SubCell"/>
</dbReference>
<dbReference type="Pfam" id="PF04281">
    <property type="entry name" value="Tom22"/>
    <property type="match status" value="1"/>
</dbReference>